<protein>
    <submittedName>
        <fullName evidence="2">Uncharacterized protein</fullName>
    </submittedName>
</protein>
<name>A0A3E2GZA2_SCYLI</name>
<reference evidence="2 3" key="1">
    <citation type="submission" date="2018-05" db="EMBL/GenBank/DDBJ databases">
        <title>Draft genome sequence of Scytalidium lignicola DSM 105466, a ubiquitous saprotrophic fungus.</title>
        <authorList>
            <person name="Buettner E."/>
            <person name="Gebauer A.M."/>
            <person name="Hofrichter M."/>
            <person name="Liers C."/>
            <person name="Kellner H."/>
        </authorList>
    </citation>
    <scope>NUCLEOTIDE SEQUENCE [LARGE SCALE GENOMIC DNA]</scope>
    <source>
        <strain evidence="2 3">DSM 105466</strain>
    </source>
</reference>
<comment type="caution">
    <text evidence="2">The sequence shown here is derived from an EMBL/GenBank/DDBJ whole genome shotgun (WGS) entry which is preliminary data.</text>
</comment>
<proteinExistence type="predicted"/>
<dbReference type="AlphaFoldDB" id="A0A3E2GZA2"/>
<keyword evidence="3" id="KW-1185">Reference proteome</keyword>
<sequence>MMKVKSAGVMSTNIKECRPLRGLCQDDGHSASELELNKSHTITERGQFHKKQGEGQHLTFYNDSESSAGLHSYSPTIQRARTTFNDLEVHASVSDDKGKGKGKARGGEMITSRSVPDGEERAKTQSVNLMENMSGLSTWDDAQLVTAENIDSICSKMIAGIEENSKVYISIITIQQQNEIELERLRGLELKSLEFKRIRKAWGEDAAAIGFVFNYVLRKQCGMQGLEDLGRLAKIAEKFSVKQLINMLNMILASNLEYDNPFNPCNPYNTDRPLPLSGFYPKDFENVESYLDNALWYEQVLELMVTKEFCDKTGFYFDSLGALTALRGRVDVLDSDLKLAWDMSSNFYAGPTYGKEIAKVLNGENIVKYEPSLLGRTPLPGQPTKSIAHFRIPGSSRWLLGRNRLGRDRDGVFTRRRKSEKSRAV</sequence>
<evidence type="ECO:0000256" key="1">
    <source>
        <dbReference type="SAM" id="MobiDB-lite"/>
    </source>
</evidence>
<organism evidence="2 3">
    <name type="scientific">Scytalidium lignicola</name>
    <name type="common">Hyphomycete</name>
    <dbReference type="NCBI Taxonomy" id="5539"/>
    <lineage>
        <taxon>Eukaryota</taxon>
        <taxon>Fungi</taxon>
        <taxon>Dikarya</taxon>
        <taxon>Ascomycota</taxon>
        <taxon>Pezizomycotina</taxon>
        <taxon>Leotiomycetes</taxon>
        <taxon>Leotiomycetes incertae sedis</taxon>
        <taxon>Scytalidium</taxon>
    </lineage>
</organism>
<feature type="non-terminal residue" evidence="2">
    <location>
        <position position="425"/>
    </location>
</feature>
<feature type="non-terminal residue" evidence="2">
    <location>
        <position position="1"/>
    </location>
</feature>
<evidence type="ECO:0000313" key="2">
    <source>
        <dbReference type="EMBL" id="RFU26073.1"/>
    </source>
</evidence>
<dbReference type="EMBL" id="NCSJ02000287">
    <property type="protein sequence ID" value="RFU26073.1"/>
    <property type="molecule type" value="Genomic_DNA"/>
</dbReference>
<dbReference type="Proteomes" id="UP000258309">
    <property type="component" value="Unassembled WGS sequence"/>
</dbReference>
<feature type="region of interest" description="Disordered" evidence="1">
    <location>
        <begin position="93"/>
        <end position="121"/>
    </location>
</feature>
<accession>A0A3E2GZA2</accession>
<gene>
    <name evidence="2" type="ORF">B7463_g10265</name>
</gene>
<evidence type="ECO:0000313" key="3">
    <source>
        <dbReference type="Proteomes" id="UP000258309"/>
    </source>
</evidence>